<dbReference type="Proteomes" id="UP000518752">
    <property type="component" value="Unassembled WGS sequence"/>
</dbReference>
<dbReference type="AlphaFoldDB" id="A0A8H5MGL7"/>
<keyword evidence="3" id="KW-1185">Reference proteome</keyword>
<proteinExistence type="predicted"/>
<protein>
    <submittedName>
        <fullName evidence="2">Uncharacterized protein</fullName>
    </submittedName>
</protein>
<evidence type="ECO:0000256" key="1">
    <source>
        <dbReference type="SAM" id="Coils"/>
    </source>
</evidence>
<dbReference type="OrthoDB" id="3359404at2759"/>
<organism evidence="2 3">
    <name type="scientific">Collybiopsis confluens</name>
    <dbReference type="NCBI Taxonomy" id="2823264"/>
    <lineage>
        <taxon>Eukaryota</taxon>
        <taxon>Fungi</taxon>
        <taxon>Dikarya</taxon>
        <taxon>Basidiomycota</taxon>
        <taxon>Agaricomycotina</taxon>
        <taxon>Agaricomycetes</taxon>
        <taxon>Agaricomycetidae</taxon>
        <taxon>Agaricales</taxon>
        <taxon>Marasmiineae</taxon>
        <taxon>Omphalotaceae</taxon>
        <taxon>Collybiopsis</taxon>
    </lineage>
</organism>
<evidence type="ECO:0000313" key="3">
    <source>
        <dbReference type="Proteomes" id="UP000518752"/>
    </source>
</evidence>
<name>A0A8H5MGL7_9AGAR</name>
<dbReference type="EMBL" id="JAACJN010000001">
    <property type="protein sequence ID" value="KAF5393725.1"/>
    <property type="molecule type" value="Genomic_DNA"/>
</dbReference>
<keyword evidence="1" id="KW-0175">Coiled coil</keyword>
<gene>
    <name evidence="2" type="ORF">D9757_000177</name>
</gene>
<accession>A0A8H5MGL7</accession>
<evidence type="ECO:0000313" key="2">
    <source>
        <dbReference type="EMBL" id="KAF5393725.1"/>
    </source>
</evidence>
<comment type="caution">
    <text evidence="2">The sequence shown here is derived from an EMBL/GenBank/DDBJ whole genome shotgun (WGS) entry which is preliminary data.</text>
</comment>
<sequence length="108" mass="12224">MTCTRHAARILLLPRTATFATSAPRLQSKKSPYTQWYSDVAPAMVPVFLLGSAVYLGLQLAQTRLSHEKHMVEAMERVQNLEAEIDALQQSREKAPILPVSSSKRRFW</sequence>
<reference evidence="2 3" key="1">
    <citation type="journal article" date="2020" name="ISME J.">
        <title>Uncovering the hidden diversity of litter-decomposition mechanisms in mushroom-forming fungi.</title>
        <authorList>
            <person name="Floudas D."/>
            <person name="Bentzer J."/>
            <person name="Ahren D."/>
            <person name="Johansson T."/>
            <person name="Persson P."/>
            <person name="Tunlid A."/>
        </authorList>
    </citation>
    <scope>NUCLEOTIDE SEQUENCE [LARGE SCALE GENOMIC DNA]</scope>
    <source>
        <strain evidence="2 3">CBS 406.79</strain>
    </source>
</reference>
<feature type="coiled-coil region" evidence="1">
    <location>
        <begin position="64"/>
        <end position="91"/>
    </location>
</feature>